<dbReference type="GO" id="GO:0000118">
    <property type="term" value="C:histone deacetylase complex"/>
    <property type="evidence" value="ECO:0007669"/>
    <property type="project" value="TreeGrafter"/>
</dbReference>
<reference evidence="2" key="1">
    <citation type="submission" date="2018-05" db="EMBL/GenBank/DDBJ databases">
        <authorList>
            <person name="Lanie J.A."/>
            <person name="Ng W.-L."/>
            <person name="Kazmierczak K.M."/>
            <person name="Andrzejewski T.M."/>
            <person name="Davidsen T.M."/>
            <person name="Wayne K.J."/>
            <person name="Tettelin H."/>
            <person name="Glass J.I."/>
            <person name="Rusch D."/>
            <person name="Podicherti R."/>
            <person name="Tsui H.-C.T."/>
            <person name="Winkler M.E."/>
        </authorList>
    </citation>
    <scope>NUCLEOTIDE SEQUENCE</scope>
</reference>
<dbReference type="AlphaFoldDB" id="A0A382WRR8"/>
<protein>
    <recommendedName>
        <fullName evidence="1">Histone deacetylase domain-containing protein</fullName>
    </recommendedName>
</protein>
<dbReference type="PANTHER" id="PTHR10625:SF31">
    <property type="entry name" value="HISTONE DEACETYLASE DOMAIN-CONTAINING PROTEIN"/>
    <property type="match status" value="1"/>
</dbReference>
<dbReference type="Pfam" id="PF00850">
    <property type="entry name" value="Hist_deacetyl"/>
    <property type="match status" value="1"/>
</dbReference>
<dbReference type="PANTHER" id="PTHR10625">
    <property type="entry name" value="HISTONE DEACETYLASE HDAC1-RELATED"/>
    <property type="match status" value="1"/>
</dbReference>
<organism evidence="2">
    <name type="scientific">marine metagenome</name>
    <dbReference type="NCBI Taxonomy" id="408172"/>
    <lineage>
        <taxon>unclassified sequences</taxon>
        <taxon>metagenomes</taxon>
        <taxon>ecological metagenomes</taxon>
    </lineage>
</organism>
<proteinExistence type="predicted"/>
<dbReference type="Gene3D" id="3.40.800.20">
    <property type="entry name" value="Histone deacetylase domain"/>
    <property type="match status" value="1"/>
</dbReference>
<evidence type="ECO:0000313" key="2">
    <source>
        <dbReference type="EMBL" id="SVD61324.1"/>
    </source>
</evidence>
<dbReference type="SUPFAM" id="SSF52768">
    <property type="entry name" value="Arginase/deacetylase"/>
    <property type="match status" value="1"/>
</dbReference>
<accession>A0A382WRR8</accession>
<dbReference type="InterPro" id="IPR037138">
    <property type="entry name" value="His_deacetylse_dom_sf"/>
</dbReference>
<gene>
    <name evidence="2" type="ORF">METZ01_LOCUS414178</name>
</gene>
<name>A0A382WRR8_9ZZZZ</name>
<dbReference type="EMBL" id="UINC01161881">
    <property type="protein sequence ID" value="SVD61324.1"/>
    <property type="molecule type" value="Genomic_DNA"/>
</dbReference>
<sequence length="171" mass="18511">MTTGFVWNERYMWHDTGSFANFLPAGGTGAIQPHRHIENAEAKRRFKNLLDVLGVTDQLTMIKFRKSTEAELSRVHLKEYIKQVQVMSGADGGDAGGLTPFAKGGFDIASLAAGGVIALFDAVMNGEVDNGYALVRPPGHHALPDQGFGFCLFNNLAIGIKHIQETQNVPG</sequence>
<dbReference type="InterPro" id="IPR023801">
    <property type="entry name" value="His_deacetylse_dom"/>
</dbReference>
<dbReference type="InterPro" id="IPR023696">
    <property type="entry name" value="Ureohydrolase_dom_sf"/>
</dbReference>
<evidence type="ECO:0000259" key="1">
    <source>
        <dbReference type="Pfam" id="PF00850"/>
    </source>
</evidence>
<feature type="domain" description="Histone deacetylase" evidence="1">
    <location>
        <begin position="36"/>
        <end position="168"/>
    </location>
</feature>
<dbReference type="GO" id="GO:0005737">
    <property type="term" value="C:cytoplasm"/>
    <property type="evidence" value="ECO:0007669"/>
    <property type="project" value="TreeGrafter"/>
</dbReference>
<dbReference type="GO" id="GO:0004407">
    <property type="term" value="F:histone deacetylase activity"/>
    <property type="evidence" value="ECO:0007669"/>
    <property type="project" value="TreeGrafter"/>
</dbReference>
<dbReference type="GO" id="GO:0040029">
    <property type="term" value="P:epigenetic regulation of gene expression"/>
    <property type="evidence" value="ECO:0007669"/>
    <property type="project" value="TreeGrafter"/>
</dbReference>